<gene>
    <name evidence="2" type="ORF">MOQ_008078</name>
</gene>
<feature type="non-terminal residue" evidence="2">
    <location>
        <position position="276"/>
    </location>
</feature>
<name>K2LZV2_TRYCR</name>
<feature type="non-terminal residue" evidence="2">
    <location>
        <position position="1"/>
    </location>
</feature>
<feature type="region of interest" description="Disordered" evidence="1">
    <location>
        <begin position="182"/>
        <end position="276"/>
    </location>
</feature>
<evidence type="ECO:0000256" key="1">
    <source>
        <dbReference type="SAM" id="MobiDB-lite"/>
    </source>
</evidence>
<feature type="compositionally biased region" description="Basic and acidic residues" evidence="1">
    <location>
        <begin position="241"/>
        <end position="250"/>
    </location>
</feature>
<accession>K2LZV2</accession>
<dbReference type="AlphaFoldDB" id="K2LZV2"/>
<evidence type="ECO:0000313" key="3">
    <source>
        <dbReference type="Proteomes" id="UP000007350"/>
    </source>
</evidence>
<proteinExistence type="predicted"/>
<feature type="compositionally biased region" description="Low complexity" evidence="1">
    <location>
        <begin position="182"/>
        <end position="194"/>
    </location>
</feature>
<dbReference type="OrthoDB" id="10481063at2759"/>
<sequence length="276" mass="27943">RQGEAHGDERVRTIMRRVLVERGGGGGEGVGAVASANFSLAGAGLGDKGAIAVAEAMLKLGSPQTVRSHGVCRWTVLLNDNGLTDRSSAHLSLLVSRCAPPVVLLDARGNAMTPAAVQRIEEARELSPAPCVLRLPPTAGTVGVSAAASLRESASSASTAGGWRRGVDAEALRKRRSALFATGGRASRTASSAAVGSEPGGWGPPRGRQSVGSEGEDPRDAEAAEAAARAPDSARVPAPEEPGRKTEASGRGHSAGAGRGGKREEEAPPRGGDCGE</sequence>
<evidence type="ECO:0000313" key="2">
    <source>
        <dbReference type="EMBL" id="EKF28183.1"/>
    </source>
</evidence>
<dbReference type="Proteomes" id="UP000007350">
    <property type="component" value="Unassembled WGS sequence"/>
</dbReference>
<organism evidence="2 3">
    <name type="scientific">Trypanosoma cruzi marinkellei</name>
    <dbReference type="NCBI Taxonomy" id="85056"/>
    <lineage>
        <taxon>Eukaryota</taxon>
        <taxon>Discoba</taxon>
        <taxon>Euglenozoa</taxon>
        <taxon>Kinetoplastea</taxon>
        <taxon>Metakinetoplastina</taxon>
        <taxon>Trypanosomatida</taxon>
        <taxon>Trypanosomatidae</taxon>
        <taxon>Trypanosoma</taxon>
        <taxon>Schizotrypanum</taxon>
    </lineage>
</organism>
<protein>
    <submittedName>
        <fullName evidence="2">Uncharacterized protein</fullName>
    </submittedName>
</protein>
<comment type="caution">
    <text evidence="2">The sequence shown here is derived from an EMBL/GenBank/DDBJ whole genome shotgun (WGS) entry which is preliminary data.</text>
</comment>
<dbReference type="EMBL" id="AHKC01016522">
    <property type="protein sequence ID" value="EKF28183.1"/>
    <property type="molecule type" value="Genomic_DNA"/>
</dbReference>
<keyword evidence="3" id="KW-1185">Reference proteome</keyword>
<feature type="compositionally biased region" description="Low complexity" evidence="1">
    <location>
        <begin position="224"/>
        <end position="237"/>
    </location>
</feature>
<reference evidence="2 3" key="1">
    <citation type="journal article" date="2012" name="BMC Genomics">
        <title>Comparative genomic analysis of human infective Trypanosoma cruzi lineages with the bat-restricted subspecies T. cruzi marinkellei.</title>
        <authorList>
            <person name="Franzen O."/>
            <person name="Talavera-Lopez C."/>
            <person name="Ochaya S."/>
            <person name="Butler C.E."/>
            <person name="Messenger L.A."/>
            <person name="Lewis M.D."/>
            <person name="Llewellyn M.S."/>
            <person name="Marinkelle C.J."/>
            <person name="Tyler K.M."/>
            <person name="Miles M.A."/>
            <person name="Andersson B."/>
        </authorList>
    </citation>
    <scope>NUCLEOTIDE SEQUENCE [LARGE SCALE GENOMIC DNA]</scope>
    <source>
        <strain evidence="2 3">B7</strain>
    </source>
</reference>